<gene>
    <name evidence="1" type="ORF">SAMN04487908_105169</name>
</gene>
<name>A0A1M6E0V0_9FLAO</name>
<dbReference type="EMBL" id="FQYV01000005">
    <property type="protein sequence ID" value="SHI79132.1"/>
    <property type="molecule type" value="Genomic_DNA"/>
</dbReference>
<evidence type="ECO:0000313" key="1">
    <source>
        <dbReference type="EMBL" id="SHI79132.1"/>
    </source>
</evidence>
<reference evidence="2" key="1">
    <citation type="submission" date="2016-11" db="EMBL/GenBank/DDBJ databases">
        <authorList>
            <person name="Varghese N."/>
            <person name="Submissions S."/>
        </authorList>
    </citation>
    <scope>NUCLEOTIDE SEQUENCE [LARGE SCALE GENOMIC DNA]</scope>
    <source>
        <strain evidence="2">DSM 26349</strain>
    </source>
</reference>
<dbReference type="Proteomes" id="UP000184172">
    <property type="component" value="Unassembled WGS sequence"/>
</dbReference>
<keyword evidence="2" id="KW-1185">Reference proteome</keyword>
<protein>
    <recommendedName>
        <fullName evidence="3">Transposase</fullName>
    </recommendedName>
</protein>
<sequence length="55" mass="6224">MRLAKVKTNKSDAKAICEYALANEVPLCNALTDDQAECLQLFRLIDSYFKKRTAT</sequence>
<evidence type="ECO:0008006" key="3">
    <source>
        <dbReference type="Google" id="ProtNLM"/>
    </source>
</evidence>
<organism evidence="1 2">
    <name type="scientific">Aequorivita viscosa</name>
    <dbReference type="NCBI Taxonomy" id="797419"/>
    <lineage>
        <taxon>Bacteria</taxon>
        <taxon>Pseudomonadati</taxon>
        <taxon>Bacteroidota</taxon>
        <taxon>Flavobacteriia</taxon>
        <taxon>Flavobacteriales</taxon>
        <taxon>Flavobacteriaceae</taxon>
        <taxon>Aequorivita</taxon>
    </lineage>
</organism>
<accession>A0A1M6E0V0</accession>
<evidence type="ECO:0000313" key="2">
    <source>
        <dbReference type="Proteomes" id="UP000184172"/>
    </source>
</evidence>
<proteinExistence type="predicted"/>
<dbReference type="AlphaFoldDB" id="A0A1M6E0V0"/>